<organism evidence="1 2">
    <name type="scientific">Nocardioides caeni</name>
    <dbReference type="NCBI Taxonomy" id="574700"/>
    <lineage>
        <taxon>Bacteria</taxon>
        <taxon>Bacillati</taxon>
        <taxon>Actinomycetota</taxon>
        <taxon>Actinomycetes</taxon>
        <taxon>Propionibacteriales</taxon>
        <taxon>Nocardioidaceae</taxon>
        <taxon>Nocardioides</taxon>
    </lineage>
</organism>
<keyword evidence="2" id="KW-1185">Reference proteome</keyword>
<dbReference type="RefSeq" id="WP_136563969.1">
    <property type="nucleotide sequence ID" value="NZ_BAABLS010000006.1"/>
</dbReference>
<comment type="caution">
    <text evidence="1">The sequence shown here is derived from an EMBL/GenBank/DDBJ whole genome shotgun (WGS) entry which is preliminary data.</text>
</comment>
<dbReference type="Proteomes" id="UP000307087">
    <property type="component" value="Unassembled WGS sequence"/>
</dbReference>
<proteinExistence type="predicted"/>
<sequence>MSYERAIPPWLQATVRSIKVGTTVGALTLLAGFGALNMLAEPQPAPSDRLDMSSGPLDEMMQQNRCSFTGFDRSIIPSKAIVRTPEGATEVVSFDRGWAVFSGEVAGQLVAVCLGPEAEHAEVDLGQDGLEAVPAAQD</sequence>
<name>A0A4S8N2Y9_9ACTN</name>
<dbReference type="OrthoDB" id="3790478at2"/>
<gene>
    <name evidence="1" type="ORF">E9934_16335</name>
</gene>
<dbReference type="EMBL" id="STGW01000014">
    <property type="protein sequence ID" value="THV09309.1"/>
    <property type="molecule type" value="Genomic_DNA"/>
</dbReference>
<reference evidence="1 2" key="1">
    <citation type="journal article" date="2009" name="Int. J. Syst. Evol. Microbiol.">
        <title>Nocardioides caeni sp. nov., isolated from wastewater.</title>
        <authorList>
            <person name="Yoon J.H."/>
            <person name="Kang S.J."/>
            <person name="Park S."/>
            <person name="Kim W."/>
            <person name="Oh T.K."/>
        </authorList>
    </citation>
    <scope>NUCLEOTIDE SEQUENCE [LARGE SCALE GENOMIC DNA]</scope>
    <source>
        <strain evidence="1 2">DSM 23134</strain>
    </source>
</reference>
<accession>A0A4S8N2Y9</accession>
<evidence type="ECO:0000313" key="1">
    <source>
        <dbReference type="EMBL" id="THV09309.1"/>
    </source>
</evidence>
<protein>
    <submittedName>
        <fullName evidence="1">Uncharacterized protein</fullName>
    </submittedName>
</protein>
<dbReference type="AlphaFoldDB" id="A0A4S8N2Y9"/>
<evidence type="ECO:0000313" key="2">
    <source>
        <dbReference type="Proteomes" id="UP000307087"/>
    </source>
</evidence>